<dbReference type="PANTHER" id="PTHR24341">
    <property type="entry name" value="HOMEOBOX PROTEIN ENGRAILED"/>
    <property type="match status" value="1"/>
</dbReference>
<evidence type="ECO:0000256" key="2">
    <source>
        <dbReference type="ARBA" id="ARBA00022473"/>
    </source>
</evidence>
<dbReference type="Proteomes" id="UP000748531">
    <property type="component" value="Unassembled WGS sequence"/>
</dbReference>
<dbReference type="InterPro" id="IPR009057">
    <property type="entry name" value="Homeodomain-like_sf"/>
</dbReference>
<dbReference type="GO" id="GO:0005634">
    <property type="term" value="C:nucleus"/>
    <property type="evidence" value="ECO:0007669"/>
    <property type="project" value="UniProtKB-SubCell"/>
</dbReference>
<dbReference type="PROSITE" id="PS00033">
    <property type="entry name" value="ENGRAILED"/>
    <property type="match status" value="1"/>
</dbReference>
<evidence type="ECO:0000313" key="12">
    <source>
        <dbReference type="Proteomes" id="UP000748531"/>
    </source>
</evidence>
<dbReference type="OrthoDB" id="6159439at2759"/>
<feature type="region of interest" description="Disordered" evidence="9">
    <location>
        <begin position="1"/>
        <end position="26"/>
    </location>
</feature>
<dbReference type="EMBL" id="LUCH01000292">
    <property type="protein sequence ID" value="KAF5405535.1"/>
    <property type="molecule type" value="Genomic_DNA"/>
</dbReference>
<evidence type="ECO:0000256" key="8">
    <source>
        <dbReference type="RuleBase" id="RU510713"/>
    </source>
</evidence>
<keyword evidence="4 6" id="KW-0371">Homeobox</keyword>
<sequence>MRKPRRSQPSEELNSKRPRTSFTSSQLRRLAKEFEVNRYLDEGRRKKLASELDLRESQVKIWFQNKRAKTKKVSGTQDRLAFHLMAEGLYNHSVRIRSSPSSSSQS</sequence>
<comment type="similarity">
    <text evidence="8">Belongs to the Engrailed homeobox family.</text>
</comment>
<gene>
    <name evidence="11" type="ORF">PHET_00953</name>
</gene>
<dbReference type="AlphaFoldDB" id="A0A8J4WUW9"/>
<dbReference type="Pfam" id="PF10525">
    <property type="entry name" value="Engrail_1_C_sig"/>
    <property type="match status" value="1"/>
</dbReference>
<keyword evidence="3 6" id="KW-0238">DNA-binding</keyword>
<dbReference type="GO" id="GO:0000981">
    <property type="term" value="F:DNA-binding transcription factor activity, RNA polymerase II-specific"/>
    <property type="evidence" value="ECO:0007669"/>
    <property type="project" value="InterPro"/>
</dbReference>
<protein>
    <recommendedName>
        <fullName evidence="8">Homeobox protein engrailed-like</fullName>
    </recommendedName>
</protein>
<name>A0A8J4WUW9_9TREM</name>
<dbReference type="InterPro" id="IPR019549">
    <property type="entry name" value="Homeobox-engrailed_C-terminal"/>
</dbReference>
<keyword evidence="2" id="KW-0217">Developmental protein</keyword>
<accession>A0A8J4WUW9</accession>
<evidence type="ECO:0000256" key="1">
    <source>
        <dbReference type="ARBA" id="ARBA00004123"/>
    </source>
</evidence>
<dbReference type="InterPro" id="IPR050720">
    <property type="entry name" value="Engrailed_Homeobox_TFs"/>
</dbReference>
<dbReference type="PANTHER" id="PTHR24341:SF6">
    <property type="entry name" value="HOMEOBOX PROTEIN INVECTED"/>
    <property type="match status" value="1"/>
</dbReference>
<evidence type="ECO:0000256" key="4">
    <source>
        <dbReference type="ARBA" id="ARBA00023155"/>
    </source>
</evidence>
<dbReference type="Pfam" id="PF00046">
    <property type="entry name" value="Homeodomain"/>
    <property type="match status" value="1"/>
</dbReference>
<comment type="caution">
    <text evidence="11">The sequence shown here is derived from an EMBL/GenBank/DDBJ whole genome shotgun (WGS) entry which is preliminary data.</text>
</comment>
<reference evidence="11" key="1">
    <citation type="submission" date="2019-05" db="EMBL/GenBank/DDBJ databases">
        <title>Annotation for the trematode Paragonimus heterotremus.</title>
        <authorList>
            <person name="Choi Y.-J."/>
        </authorList>
    </citation>
    <scope>NUCLEOTIDE SEQUENCE</scope>
    <source>
        <strain evidence="11">LC</strain>
    </source>
</reference>
<dbReference type="InterPro" id="IPR000747">
    <property type="entry name" value="HD_engrailed"/>
</dbReference>
<dbReference type="InterPro" id="IPR017970">
    <property type="entry name" value="Homeobox_CS"/>
</dbReference>
<dbReference type="PROSITE" id="PS50071">
    <property type="entry name" value="HOMEOBOX_2"/>
    <property type="match status" value="1"/>
</dbReference>
<evidence type="ECO:0000256" key="9">
    <source>
        <dbReference type="SAM" id="MobiDB-lite"/>
    </source>
</evidence>
<dbReference type="PRINTS" id="PR00024">
    <property type="entry name" value="HOMEOBOX"/>
</dbReference>
<evidence type="ECO:0000256" key="3">
    <source>
        <dbReference type="ARBA" id="ARBA00023125"/>
    </source>
</evidence>
<dbReference type="Gene3D" id="1.10.10.60">
    <property type="entry name" value="Homeodomain-like"/>
    <property type="match status" value="1"/>
</dbReference>
<evidence type="ECO:0000256" key="7">
    <source>
        <dbReference type="RuleBase" id="RU000682"/>
    </source>
</evidence>
<dbReference type="GO" id="GO:0000978">
    <property type="term" value="F:RNA polymerase II cis-regulatory region sequence-specific DNA binding"/>
    <property type="evidence" value="ECO:0007669"/>
    <property type="project" value="TreeGrafter"/>
</dbReference>
<feature type="DNA-binding region" description="Homeobox" evidence="6">
    <location>
        <begin position="15"/>
        <end position="74"/>
    </location>
</feature>
<keyword evidence="5 6" id="KW-0539">Nucleus</keyword>
<dbReference type="InterPro" id="IPR001356">
    <property type="entry name" value="HD"/>
</dbReference>
<dbReference type="InterPro" id="IPR019737">
    <property type="entry name" value="Homeobox-engrailed_CS"/>
</dbReference>
<dbReference type="InterPro" id="IPR020479">
    <property type="entry name" value="HD_metazoa"/>
</dbReference>
<dbReference type="PROSITE" id="PS00027">
    <property type="entry name" value="HOMEOBOX_1"/>
    <property type="match status" value="1"/>
</dbReference>
<keyword evidence="12" id="KW-1185">Reference proteome</keyword>
<dbReference type="SMART" id="SM00389">
    <property type="entry name" value="HOX"/>
    <property type="match status" value="1"/>
</dbReference>
<evidence type="ECO:0000256" key="5">
    <source>
        <dbReference type="ARBA" id="ARBA00023242"/>
    </source>
</evidence>
<dbReference type="SUPFAM" id="SSF46689">
    <property type="entry name" value="Homeodomain-like"/>
    <property type="match status" value="1"/>
</dbReference>
<proteinExistence type="inferred from homology"/>
<comment type="subcellular location">
    <subcellularLocation>
        <location evidence="1 6 7">Nucleus</location>
    </subcellularLocation>
</comment>
<evidence type="ECO:0000259" key="10">
    <source>
        <dbReference type="PROSITE" id="PS50071"/>
    </source>
</evidence>
<dbReference type="GO" id="GO:0030182">
    <property type="term" value="P:neuron differentiation"/>
    <property type="evidence" value="ECO:0007669"/>
    <property type="project" value="TreeGrafter"/>
</dbReference>
<feature type="domain" description="Homeobox" evidence="10">
    <location>
        <begin position="13"/>
        <end position="73"/>
    </location>
</feature>
<dbReference type="CDD" id="cd00086">
    <property type="entry name" value="homeodomain"/>
    <property type="match status" value="1"/>
</dbReference>
<organism evidence="11 12">
    <name type="scientific">Paragonimus heterotremus</name>
    <dbReference type="NCBI Taxonomy" id="100268"/>
    <lineage>
        <taxon>Eukaryota</taxon>
        <taxon>Metazoa</taxon>
        <taxon>Spiralia</taxon>
        <taxon>Lophotrochozoa</taxon>
        <taxon>Platyhelminthes</taxon>
        <taxon>Trematoda</taxon>
        <taxon>Digenea</taxon>
        <taxon>Plagiorchiida</taxon>
        <taxon>Troglotremata</taxon>
        <taxon>Troglotrematidae</taxon>
        <taxon>Paragonimus</taxon>
    </lineage>
</organism>
<evidence type="ECO:0000256" key="6">
    <source>
        <dbReference type="PROSITE-ProRule" id="PRU00108"/>
    </source>
</evidence>
<evidence type="ECO:0000313" key="11">
    <source>
        <dbReference type="EMBL" id="KAF5405535.1"/>
    </source>
</evidence>
<dbReference type="PRINTS" id="PR00026">
    <property type="entry name" value="ENGRAILED"/>
</dbReference>